<keyword evidence="6 8" id="KW-0460">Magnesium</keyword>
<keyword evidence="5 8" id="KW-0658">Purine biosynthesis</keyword>
<evidence type="ECO:0000256" key="7">
    <source>
        <dbReference type="ARBA" id="ARBA00023134"/>
    </source>
</evidence>
<dbReference type="GO" id="GO:0005525">
    <property type="term" value="F:GTP binding"/>
    <property type="evidence" value="ECO:0007669"/>
    <property type="project" value="UniProtKB-UniRule"/>
</dbReference>
<feature type="binding site" evidence="8">
    <location>
        <position position="13"/>
    </location>
    <ligand>
        <name>Mg(2+)</name>
        <dbReference type="ChEBI" id="CHEBI:18420"/>
    </ligand>
</feature>
<dbReference type="NCBIfam" id="TIGR00184">
    <property type="entry name" value="purA"/>
    <property type="match status" value="1"/>
</dbReference>
<dbReference type="InterPro" id="IPR027417">
    <property type="entry name" value="P-loop_NTPase"/>
</dbReference>
<dbReference type="FunFam" id="3.90.170.10:FF:000001">
    <property type="entry name" value="Adenylosuccinate synthetase"/>
    <property type="match status" value="1"/>
</dbReference>
<dbReference type="InterPro" id="IPR018220">
    <property type="entry name" value="Adenylosuccin_syn_GTP-bd"/>
</dbReference>
<feature type="binding site" evidence="8">
    <location>
        <position position="143"/>
    </location>
    <ligand>
        <name>IMP</name>
        <dbReference type="ChEBI" id="CHEBI:58053"/>
        <note>ligand shared between dimeric partners</note>
    </ligand>
</feature>
<keyword evidence="8" id="KW-0963">Cytoplasm</keyword>
<comment type="caution">
    <text evidence="8">Lacks conserved residue(s) required for the propagation of feature annotation.</text>
</comment>
<feature type="binding site" evidence="8">
    <location>
        <position position="305"/>
    </location>
    <ligand>
        <name>GTP</name>
        <dbReference type="ChEBI" id="CHEBI:37565"/>
    </ligand>
</feature>
<evidence type="ECO:0000256" key="6">
    <source>
        <dbReference type="ARBA" id="ARBA00022842"/>
    </source>
</evidence>
<keyword evidence="7 8" id="KW-0342">GTP-binding</keyword>
<feature type="binding site" description="in other chain" evidence="8">
    <location>
        <position position="129"/>
    </location>
    <ligand>
        <name>IMP</name>
        <dbReference type="ChEBI" id="CHEBI:58053"/>
        <note>ligand shared between dimeric partners</note>
    </ligand>
</feature>
<feature type="binding site" description="in other chain" evidence="8">
    <location>
        <position position="303"/>
    </location>
    <ligand>
        <name>IMP</name>
        <dbReference type="ChEBI" id="CHEBI:58053"/>
        <note>ligand shared between dimeric partners</note>
    </ligand>
</feature>
<feature type="active site" description="Proton donor" evidence="8">
    <location>
        <position position="41"/>
    </location>
</feature>
<feature type="binding site" evidence="8">
    <location>
        <begin position="412"/>
        <end position="414"/>
    </location>
    <ligand>
        <name>GTP</name>
        <dbReference type="ChEBI" id="CHEBI:37565"/>
    </ligand>
</feature>
<evidence type="ECO:0000256" key="1">
    <source>
        <dbReference type="ARBA" id="ARBA00011738"/>
    </source>
</evidence>
<dbReference type="GO" id="GO:0000287">
    <property type="term" value="F:magnesium ion binding"/>
    <property type="evidence" value="ECO:0007669"/>
    <property type="project" value="UniProtKB-UniRule"/>
</dbReference>
<evidence type="ECO:0000256" key="5">
    <source>
        <dbReference type="ARBA" id="ARBA00022755"/>
    </source>
</evidence>
<comment type="function">
    <text evidence="8">Plays an important role in the de novo pathway of purine nucleotide biosynthesis. Catalyzes the first committed step in the biosynthesis of AMP from IMP.</text>
</comment>
<dbReference type="SUPFAM" id="SSF52540">
    <property type="entry name" value="P-loop containing nucleoside triphosphate hydrolases"/>
    <property type="match status" value="1"/>
</dbReference>
<feature type="binding site" description="in other chain" evidence="8">
    <location>
        <begin position="38"/>
        <end position="41"/>
    </location>
    <ligand>
        <name>IMP</name>
        <dbReference type="ChEBI" id="CHEBI:58053"/>
        <note>ligand shared between dimeric partners</note>
    </ligand>
</feature>
<comment type="caution">
    <text evidence="10">The sequence shown here is derived from an EMBL/GenBank/DDBJ whole genome shotgun (WGS) entry which is preliminary data.</text>
</comment>
<protein>
    <recommendedName>
        <fullName evidence="8 9">Adenylosuccinate synthetase</fullName>
        <shortName evidence="8">AMPSase</shortName>
        <shortName evidence="8">AdSS</shortName>
        <ecNumber evidence="8 9">6.3.4.4</ecNumber>
    </recommendedName>
    <alternativeName>
        <fullName evidence="8">IMP--aspartate ligase</fullName>
    </alternativeName>
</protein>
<evidence type="ECO:0000256" key="3">
    <source>
        <dbReference type="ARBA" id="ARBA00022723"/>
    </source>
</evidence>
<dbReference type="CDD" id="cd03108">
    <property type="entry name" value="AdSS"/>
    <property type="match status" value="1"/>
</dbReference>
<keyword evidence="3 8" id="KW-0479">Metal-binding</keyword>
<feature type="binding site" evidence="8">
    <location>
        <begin position="12"/>
        <end position="18"/>
    </location>
    <ligand>
        <name>GTP</name>
        <dbReference type="ChEBI" id="CHEBI:37565"/>
    </ligand>
</feature>
<organism evidence="10">
    <name type="scientific">candidate division WOR-3 bacterium</name>
    <dbReference type="NCBI Taxonomy" id="2052148"/>
    <lineage>
        <taxon>Bacteria</taxon>
        <taxon>Bacteria division WOR-3</taxon>
    </lineage>
</organism>
<keyword evidence="4 8" id="KW-0547">Nucleotide-binding</keyword>
<feature type="binding site" evidence="8">
    <location>
        <begin position="299"/>
        <end position="305"/>
    </location>
    <ligand>
        <name>substrate</name>
    </ligand>
</feature>
<dbReference type="UniPathway" id="UPA00075">
    <property type="reaction ID" value="UER00335"/>
</dbReference>
<dbReference type="HAMAP" id="MF_00011">
    <property type="entry name" value="Adenylosucc_synth"/>
    <property type="match status" value="1"/>
</dbReference>
<dbReference type="EC" id="6.3.4.4" evidence="8 9"/>
<dbReference type="Gene3D" id="1.10.300.10">
    <property type="entry name" value="Adenylosuccinate Synthetase, subunit A, domain 2"/>
    <property type="match status" value="1"/>
</dbReference>
<dbReference type="GO" id="GO:0046040">
    <property type="term" value="P:IMP metabolic process"/>
    <property type="evidence" value="ECO:0007669"/>
    <property type="project" value="TreeGrafter"/>
</dbReference>
<feature type="binding site" description="in other chain" evidence="8">
    <location>
        <begin position="13"/>
        <end position="16"/>
    </location>
    <ligand>
        <name>IMP</name>
        <dbReference type="ChEBI" id="CHEBI:58053"/>
        <note>ligand shared between dimeric partners</note>
    </ligand>
</feature>
<dbReference type="SMART" id="SM00788">
    <property type="entry name" value="Adenylsucc_synt"/>
    <property type="match status" value="1"/>
</dbReference>
<dbReference type="PANTHER" id="PTHR11846">
    <property type="entry name" value="ADENYLOSUCCINATE SYNTHETASE"/>
    <property type="match status" value="1"/>
</dbReference>
<dbReference type="GO" id="GO:0004019">
    <property type="term" value="F:adenylosuccinate synthase activity"/>
    <property type="evidence" value="ECO:0007669"/>
    <property type="project" value="UniProtKB-UniRule"/>
</dbReference>
<comment type="catalytic activity">
    <reaction evidence="8 9">
        <text>IMP + L-aspartate + GTP = N(6)-(1,2-dicarboxyethyl)-AMP + GDP + phosphate + 2 H(+)</text>
        <dbReference type="Rhea" id="RHEA:15753"/>
        <dbReference type="ChEBI" id="CHEBI:15378"/>
        <dbReference type="ChEBI" id="CHEBI:29991"/>
        <dbReference type="ChEBI" id="CHEBI:37565"/>
        <dbReference type="ChEBI" id="CHEBI:43474"/>
        <dbReference type="ChEBI" id="CHEBI:57567"/>
        <dbReference type="ChEBI" id="CHEBI:58053"/>
        <dbReference type="ChEBI" id="CHEBI:58189"/>
        <dbReference type="EC" id="6.3.4.4"/>
    </reaction>
</comment>
<dbReference type="FunFam" id="1.10.300.10:FF:000001">
    <property type="entry name" value="Adenylosuccinate synthetase"/>
    <property type="match status" value="1"/>
</dbReference>
<dbReference type="GO" id="GO:0005737">
    <property type="term" value="C:cytoplasm"/>
    <property type="evidence" value="ECO:0007669"/>
    <property type="project" value="UniProtKB-SubCell"/>
</dbReference>
<feature type="binding site" evidence="8">
    <location>
        <begin position="40"/>
        <end position="42"/>
    </location>
    <ligand>
        <name>GTP</name>
        <dbReference type="ChEBI" id="CHEBI:37565"/>
    </ligand>
</feature>
<proteinExistence type="inferred from homology"/>
<dbReference type="PANTHER" id="PTHR11846:SF0">
    <property type="entry name" value="ADENYLOSUCCINATE SYNTHETASE"/>
    <property type="match status" value="1"/>
</dbReference>
<dbReference type="InterPro" id="IPR042111">
    <property type="entry name" value="Adenylosuccinate_synth_dom3"/>
</dbReference>
<feature type="active site" description="Proton acceptor" evidence="8">
    <location>
        <position position="13"/>
    </location>
</feature>
<feature type="binding site" description="in other chain" evidence="8">
    <location>
        <position position="239"/>
    </location>
    <ligand>
        <name>IMP</name>
        <dbReference type="ChEBI" id="CHEBI:58053"/>
        <note>ligand shared between dimeric partners</note>
    </ligand>
</feature>
<reference evidence="10" key="1">
    <citation type="journal article" date="2020" name="mSystems">
        <title>Genome- and Community-Level Interaction Insights into Carbon Utilization and Element Cycling Functions of Hydrothermarchaeota in Hydrothermal Sediment.</title>
        <authorList>
            <person name="Zhou Z."/>
            <person name="Liu Y."/>
            <person name="Xu W."/>
            <person name="Pan J."/>
            <person name="Luo Z.H."/>
            <person name="Li M."/>
        </authorList>
    </citation>
    <scope>NUCLEOTIDE SEQUENCE [LARGE SCALE GENOMIC DNA]</scope>
    <source>
        <strain evidence="10">SpSt-876</strain>
    </source>
</reference>
<evidence type="ECO:0000256" key="4">
    <source>
        <dbReference type="ARBA" id="ARBA00022741"/>
    </source>
</evidence>
<keyword evidence="2 8" id="KW-0436">Ligase</keyword>
<dbReference type="GO" id="GO:0044208">
    <property type="term" value="P:'de novo' AMP biosynthetic process"/>
    <property type="evidence" value="ECO:0007669"/>
    <property type="project" value="UniProtKB-UniRule"/>
</dbReference>
<accession>A0A7C6E969</accession>
<evidence type="ECO:0000256" key="2">
    <source>
        <dbReference type="ARBA" id="ARBA00022598"/>
    </source>
</evidence>
<dbReference type="EMBL" id="DTLI01000006">
    <property type="protein sequence ID" value="HHS51254.1"/>
    <property type="molecule type" value="Genomic_DNA"/>
</dbReference>
<dbReference type="AlphaFoldDB" id="A0A7C6E969"/>
<evidence type="ECO:0000256" key="8">
    <source>
        <dbReference type="HAMAP-Rule" id="MF_00011"/>
    </source>
</evidence>
<evidence type="ECO:0000313" key="10">
    <source>
        <dbReference type="EMBL" id="HHS51254.1"/>
    </source>
</evidence>
<comment type="subunit">
    <text evidence="1 8">Homodimer.</text>
</comment>
<sequence length="425" mass="46855">MPVTAVVGTQWGDEGKGRIVDFLAQSADMVIRFQGGNNAGHTVINEYGKFALHLLPCGIFNPKAINIVGTGVVVNPEAIWQEIGKVQSAGIKIGDNLIISERAQVVMPYHILLDRLEEESLGEKRLGTTLRGIAPVYADKAARIGLQMADLLDREYLTERLNTILAKKNRIIKLIYNSEIVAVEEMVNYAYTYGQKLKPYIGDTLPIIQDALRKDKKILLEGQLGVMRDLDWGIYPYTTSSNPLPGFASVGAGIPPYAIKDVLGVVKAYSSSVGGGPFVTELKDATGDLIRERGKEYGAATGRPRRVGWFDAVATRYGVQLTGANRLALSLLDVLDVFAKIKICVAYKINGKEITTVPVTRLLNIAEPVYEEVDGWQRKTSEIRDFNDLPKPAINYIKRLEALLQVPIEIVSVGPKREQIISIRH</sequence>
<name>A0A7C6E969_UNCW3</name>
<dbReference type="Gene3D" id="3.90.170.10">
    <property type="entry name" value="Adenylosuccinate Synthetase, subunit A, domain 3"/>
    <property type="match status" value="1"/>
</dbReference>
<dbReference type="InterPro" id="IPR042110">
    <property type="entry name" value="Adenylosuccinate_synth_dom2"/>
</dbReference>
<feature type="binding site" evidence="8">
    <location>
        <begin position="331"/>
        <end position="333"/>
    </location>
    <ligand>
        <name>GTP</name>
        <dbReference type="ChEBI" id="CHEBI:37565"/>
    </ligand>
</feature>
<evidence type="ECO:0000256" key="9">
    <source>
        <dbReference type="RuleBase" id="RU000520"/>
    </source>
</evidence>
<dbReference type="Pfam" id="PF00709">
    <property type="entry name" value="Adenylsucc_synt"/>
    <property type="match status" value="1"/>
</dbReference>
<comment type="pathway">
    <text evidence="8 9">Purine metabolism; AMP biosynthesis via de novo pathway; AMP from IMP: step 1/2.</text>
</comment>
<feature type="binding site" evidence="8">
    <location>
        <position position="40"/>
    </location>
    <ligand>
        <name>Mg(2+)</name>
        <dbReference type="ChEBI" id="CHEBI:18420"/>
    </ligand>
</feature>
<dbReference type="NCBIfam" id="NF002223">
    <property type="entry name" value="PRK01117.1"/>
    <property type="match status" value="1"/>
</dbReference>
<comment type="subcellular location">
    <subcellularLocation>
        <location evidence="8">Cytoplasm</location>
    </subcellularLocation>
</comment>
<dbReference type="InterPro" id="IPR001114">
    <property type="entry name" value="Adenylosuccinate_synthetase"/>
</dbReference>
<gene>
    <name evidence="8" type="primary">purA</name>
    <name evidence="10" type="ORF">ENW73_00095</name>
</gene>
<comment type="similarity">
    <text evidence="8 9">Belongs to the adenylosuccinate synthetase family.</text>
</comment>
<comment type="cofactor">
    <cofactor evidence="8">
        <name>Mg(2+)</name>
        <dbReference type="ChEBI" id="CHEBI:18420"/>
    </cofactor>
    <text evidence="8">Binds 1 Mg(2+) ion per subunit.</text>
</comment>
<dbReference type="Gene3D" id="3.40.440.10">
    <property type="entry name" value="Adenylosuccinate Synthetase, subunit A, domain 1"/>
    <property type="match status" value="1"/>
</dbReference>
<dbReference type="InterPro" id="IPR042109">
    <property type="entry name" value="Adenylosuccinate_synth_dom1"/>
</dbReference>
<dbReference type="PROSITE" id="PS01266">
    <property type="entry name" value="ADENYLOSUCCIN_SYN_1"/>
    <property type="match status" value="1"/>
</dbReference>